<keyword evidence="4" id="KW-1185">Reference proteome</keyword>
<dbReference type="Proteomes" id="UP000642553">
    <property type="component" value="Chromosome"/>
</dbReference>
<evidence type="ECO:0000313" key="4">
    <source>
        <dbReference type="Proteomes" id="UP001202031"/>
    </source>
</evidence>
<dbReference type="AlphaFoldDB" id="A0AAE6TBB6"/>
<dbReference type="Proteomes" id="UP001202031">
    <property type="component" value="Unassembled WGS sequence"/>
</dbReference>
<proteinExistence type="predicted"/>
<reference evidence="2" key="1">
    <citation type="submission" date="2018-05" db="EMBL/GenBank/DDBJ databases">
        <title>Complete genome sequnece of Akkermansia muciniphila EB-AMDK-40.</title>
        <authorList>
            <person name="Nam Y.-D."/>
            <person name="Chung W.-H."/>
            <person name="Park Y.S."/>
            <person name="Kang J."/>
        </authorList>
    </citation>
    <scope>NUCLEOTIDE SEQUENCE</scope>
    <source>
        <strain evidence="2">EB-AMDK-40</strain>
    </source>
</reference>
<accession>A0AAE6TBB6</accession>
<evidence type="ECO:0000313" key="1">
    <source>
        <dbReference type="EMBL" id="MCL6658280.1"/>
    </source>
</evidence>
<reference evidence="1 4" key="2">
    <citation type="submission" date="2022-03" db="EMBL/GenBank/DDBJ databases">
        <title>Taxonomic description of new species and reclassification of some bacterial strains.</title>
        <authorList>
            <person name="Ndongo S."/>
        </authorList>
    </citation>
    <scope>NUCLEOTIDE SEQUENCE [LARGE SCALE GENOMIC DNA]</scope>
    <source>
        <strain evidence="1 4">Marseille-P6666</strain>
    </source>
</reference>
<name>A0AAE6TBB6_9BACT</name>
<evidence type="ECO:0000313" key="2">
    <source>
        <dbReference type="EMBL" id="QHV62166.1"/>
    </source>
</evidence>
<dbReference type="GeneID" id="84024846"/>
<organism evidence="2 3">
    <name type="scientific">Akkermansia massiliensis</name>
    <dbReference type="NCBI Taxonomy" id="2927224"/>
    <lineage>
        <taxon>Bacteria</taxon>
        <taxon>Pseudomonadati</taxon>
        <taxon>Verrucomicrobiota</taxon>
        <taxon>Verrucomicrobiia</taxon>
        <taxon>Verrucomicrobiales</taxon>
        <taxon>Akkermansiaceae</taxon>
        <taxon>Akkermansia</taxon>
    </lineage>
</organism>
<gene>
    <name evidence="2" type="ORF">DMI76_01710</name>
    <name evidence="1" type="ORF">M8N44_13265</name>
</gene>
<dbReference type="EMBL" id="JAMGSI010000003">
    <property type="protein sequence ID" value="MCL6658280.1"/>
    <property type="molecule type" value="Genomic_DNA"/>
</dbReference>
<dbReference type="RefSeq" id="WP_102722900.1">
    <property type="nucleotide sequence ID" value="NZ_CP029701.1"/>
</dbReference>
<protein>
    <submittedName>
        <fullName evidence="2">Uncharacterized protein</fullName>
    </submittedName>
</protein>
<evidence type="ECO:0000313" key="3">
    <source>
        <dbReference type="Proteomes" id="UP000642553"/>
    </source>
</evidence>
<sequence>MSKPLRFTIFKMQRWGKILYRIRIPTRFAASGEKTDLYYKTRAEAEEEQALLREKLPCRVLAKRASILCF</sequence>
<dbReference type="EMBL" id="CP029701">
    <property type="protein sequence ID" value="QHV62166.1"/>
    <property type="molecule type" value="Genomic_DNA"/>
</dbReference>